<dbReference type="GO" id="GO:0005634">
    <property type="term" value="C:nucleus"/>
    <property type="evidence" value="ECO:0007669"/>
    <property type="project" value="UniProtKB-SubCell"/>
</dbReference>
<reference evidence="14 15" key="1">
    <citation type="submission" date="2019-01" db="EMBL/GenBank/DDBJ databases">
        <authorList>
            <person name="Sayadi A."/>
        </authorList>
    </citation>
    <scope>NUCLEOTIDE SEQUENCE [LARGE SCALE GENOMIC DNA]</scope>
</reference>
<keyword evidence="5" id="KW-0547">Nucleotide-binding</keyword>
<dbReference type="InterPro" id="IPR027417">
    <property type="entry name" value="P-loop_NTPase"/>
</dbReference>
<evidence type="ECO:0000256" key="10">
    <source>
        <dbReference type="ARBA" id="ARBA00023204"/>
    </source>
</evidence>
<keyword evidence="6" id="KW-0227">DNA damage</keyword>
<protein>
    <recommendedName>
        <fullName evidence="13">Rad50/SbcC-type AAA domain-containing protein</fullName>
    </recommendedName>
</protein>
<feature type="domain" description="Rad50/SbcC-type AAA" evidence="13">
    <location>
        <begin position="42"/>
        <end position="150"/>
    </location>
</feature>
<organism evidence="14 15">
    <name type="scientific">Callosobruchus maculatus</name>
    <name type="common">Southern cowpea weevil</name>
    <name type="synonym">Pulse bruchid</name>
    <dbReference type="NCBI Taxonomy" id="64391"/>
    <lineage>
        <taxon>Eukaryota</taxon>
        <taxon>Metazoa</taxon>
        <taxon>Ecdysozoa</taxon>
        <taxon>Arthropoda</taxon>
        <taxon>Hexapoda</taxon>
        <taxon>Insecta</taxon>
        <taxon>Pterygota</taxon>
        <taxon>Neoptera</taxon>
        <taxon>Endopterygota</taxon>
        <taxon>Coleoptera</taxon>
        <taxon>Polyphaga</taxon>
        <taxon>Cucujiformia</taxon>
        <taxon>Chrysomeloidea</taxon>
        <taxon>Chrysomelidae</taxon>
        <taxon>Bruchinae</taxon>
        <taxon>Bruchini</taxon>
        <taxon>Callosobruchus</taxon>
    </lineage>
</organism>
<evidence type="ECO:0000256" key="8">
    <source>
        <dbReference type="ARBA" id="ARBA00023054"/>
    </source>
</evidence>
<dbReference type="AlphaFoldDB" id="A0A653DNG6"/>
<evidence type="ECO:0000256" key="2">
    <source>
        <dbReference type="ARBA" id="ARBA00004286"/>
    </source>
</evidence>
<dbReference type="Pfam" id="PF13476">
    <property type="entry name" value="AAA_23"/>
    <property type="match status" value="1"/>
</dbReference>
<sequence>MSRKRKPFSQIPAEEPTINCKRSRDEDNNNFEKRAGTINHMILKNFMCHSLLEVKFNNNISIMIGKNGSGKSAILTALVLGLGGKATFTNRGNNVKGFLKAGERSGSIEIELSNEGPMAYKPAVYGKRINIRRTLTASGSGSYKIRSENGKI</sequence>
<dbReference type="EMBL" id="CAACVG010013388">
    <property type="protein sequence ID" value="VEN61753.1"/>
    <property type="molecule type" value="Genomic_DNA"/>
</dbReference>
<evidence type="ECO:0000259" key="13">
    <source>
        <dbReference type="Pfam" id="PF13476"/>
    </source>
</evidence>
<keyword evidence="4" id="KW-0158">Chromosome</keyword>
<evidence type="ECO:0000256" key="1">
    <source>
        <dbReference type="ARBA" id="ARBA00004123"/>
    </source>
</evidence>
<evidence type="ECO:0000256" key="3">
    <source>
        <dbReference type="ARBA" id="ARBA00006793"/>
    </source>
</evidence>
<keyword evidence="15" id="KW-1185">Reference proteome</keyword>
<dbReference type="GO" id="GO:0035861">
    <property type="term" value="C:site of double-strand break"/>
    <property type="evidence" value="ECO:0007669"/>
    <property type="project" value="TreeGrafter"/>
</dbReference>
<evidence type="ECO:0000256" key="5">
    <source>
        <dbReference type="ARBA" id="ARBA00022741"/>
    </source>
</evidence>
<dbReference type="GO" id="GO:0005524">
    <property type="term" value="F:ATP binding"/>
    <property type="evidence" value="ECO:0007669"/>
    <property type="project" value="UniProtKB-KW"/>
</dbReference>
<keyword evidence="8" id="KW-0175">Coiled coil</keyword>
<dbReference type="GO" id="GO:0003684">
    <property type="term" value="F:damaged DNA binding"/>
    <property type="evidence" value="ECO:0007669"/>
    <property type="project" value="TreeGrafter"/>
</dbReference>
<dbReference type="Gene3D" id="3.40.50.300">
    <property type="entry name" value="P-loop containing nucleotide triphosphate hydrolases"/>
    <property type="match status" value="1"/>
</dbReference>
<dbReference type="GO" id="GO:0030915">
    <property type="term" value="C:Smc5-Smc6 complex"/>
    <property type="evidence" value="ECO:0007669"/>
    <property type="project" value="TreeGrafter"/>
</dbReference>
<dbReference type="SUPFAM" id="SSF52540">
    <property type="entry name" value="P-loop containing nucleoside triphosphate hydrolases"/>
    <property type="match status" value="1"/>
</dbReference>
<dbReference type="PANTHER" id="PTHR19306:SF6">
    <property type="entry name" value="STRUCTURAL MAINTENANCE OF CHROMOSOMES PROTEIN 6"/>
    <property type="match status" value="1"/>
</dbReference>
<evidence type="ECO:0000256" key="7">
    <source>
        <dbReference type="ARBA" id="ARBA00022840"/>
    </source>
</evidence>
<evidence type="ECO:0000256" key="9">
    <source>
        <dbReference type="ARBA" id="ARBA00023172"/>
    </source>
</evidence>
<dbReference type="GO" id="GO:0003697">
    <property type="term" value="F:single-stranded DNA binding"/>
    <property type="evidence" value="ECO:0007669"/>
    <property type="project" value="TreeGrafter"/>
</dbReference>
<name>A0A653DNG6_CALMS</name>
<comment type="similarity">
    <text evidence="3">Belongs to the SMC family. SMC6 subfamily.</text>
</comment>
<feature type="region of interest" description="Disordered" evidence="12">
    <location>
        <begin position="1"/>
        <end position="28"/>
    </location>
</feature>
<proteinExistence type="inferred from homology"/>
<evidence type="ECO:0000256" key="6">
    <source>
        <dbReference type="ARBA" id="ARBA00022763"/>
    </source>
</evidence>
<dbReference type="OrthoDB" id="10072614at2759"/>
<evidence type="ECO:0000313" key="15">
    <source>
        <dbReference type="Proteomes" id="UP000410492"/>
    </source>
</evidence>
<accession>A0A653DNG6</accession>
<keyword evidence="7" id="KW-0067">ATP-binding</keyword>
<keyword evidence="10" id="KW-0234">DNA repair</keyword>
<gene>
    <name evidence="14" type="ORF">CALMAC_LOCUS19083</name>
</gene>
<comment type="subcellular location">
    <subcellularLocation>
        <location evidence="2">Chromosome</location>
    </subcellularLocation>
    <subcellularLocation>
        <location evidence="1">Nucleus</location>
    </subcellularLocation>
</comment>
<evidence type="ECO:0000256" key="11">
    <source>
        <dbReference type="ARBA" id="ARBA00023242"/>
    </source>
</evidence>
<evidence type="ECO:0000313" key="14">
    <source>
        <dbReference type="EMBL" id="VEN61753.1"/>
    </source>
</evidence>
<evidence type="ECO:0000256" key="4">
    <source>
        <dbReference type="ARBA" id="ARBA00022454"/>
    </source>
</evidence>
<dbReference type="InterPro" id="IPR038729">
    <property type="entry name" value="Rad50/SbcC_AAA"/>
</dbReference>
<dbReference type="GO" id="GO:0000724">
    <property type="term" value="P:double-strand break repair via homologous recombination"/>
    <property type="evidence" value="ECO:0007669"/>
    <property type="project" value="TreeGrafter"/>
</dbReference>
<dbReference type="PANTHER" id="PTHR19306">
    <property type="entry name" value="STRUCTURAL MAINTENANCE OF CHROMOSOMES 5,6 SMC5, SMC6"/>
    <property type="match status" value="1"/>
</dbReference>
<dbReference type="GO" id="GO:0016887">
    <property type="term" value="F:ATP hydrolysis activity"/>
    <property type="evidence" value="ECO:0007669"/>
    <property type="project" value="InterPro"/>
</dbReference>
<dbReference type="Proteomes" id="UP000410492">
    <property type="component" value="Unassembled WGS sequence"/>
</dbReference>
<keyword evidence="11" id="KW-0539">Nucleus</keyword>
<evidence type="ECO:0000256" key="12">
    <source>
        <dbReference type="SAM" id="MobiDB-lite"/>
    </source>
</evidence>
<keyword evidence="9" id="KW-0233">DNA recombination</keyword>